<accession>A0A1Y2CL89</accession>
<comment type="caution">
    <text evidence="2">The sequence shown here is derived from an EMBL/GenBank/DDBJ whole genome shotgun (WGS) entry which is preliminary data.</text>
</comment>
<dbReference type="EMBL" id="MCGO01000013">
    <property type="protein sequence ID" value="ORY47770.1"/>
    <property type="molecule type" value="Genomic_DNA"/>
</dbReference>
<evidence type="ECO:0000313" key="3">
    <source>
        <dbReference type="Proteomes" id="UP000193642"/>
    </source>
</evidence>
<keyword evidence="1" id="KW-0175">Coiled coil</keyword>
<organism evidence="2 3">
    <name type="scientific">Rhizoclosmatium globosum</name>
    <dbReference type="NCBI Taxonomy" id="329046"/>
    <lineage>
        <taxon>Eukaryota</taxon>
        <taxon>Fungi</taxon>
        <taxon>Fungi incertae sedis</taxon>
        <taxon>Chytridiomycota</taxon>
        <taxon>Chytridiomycota incertae sedis</taxon>
        <taxon>Chytridiomycetes</taxon>
        <taxon>Chytridiales</taxon>
        <taxon>Chytriomycetaceae</taxon>
        <taxon>Rhizoclosmatium</taxon>
    </lineage>
</organism>
<reference evidence="2 3" key="1">
    <citation type="submission" date="2016-07" db="EMBL/GenBank/DDBJ databases">
        <title>Pervasive Adenine N6-methylation of Active Genes in Fungi.</title>
        <authorList>
            <consortium name="DOE Joint Genome Institute"/>
            <person name="Mondo S.J."/>
            <person name="Dannebaum R.O."/>
            <person name="Kuo R.C."/>
            <person name="Labutti K."/>
            <person name="Haridas S."/>
            <person name="Kuo A."/>
            <person name="Salamov A."/>
            <person name="Ahrendt S.R."/>
            <person name="Lipzen A."/>
            <person name="Sullivan W."/>
            <person name="Andreopoulos W.B."/>
            <person name="Clum A."/>
            <person name="Lindquist E."/>
            <person name="Daum C."/>
            <person name="Ramamoorthy G.K."/>
            <person name="Gryganskyi A."/>
            <person name="Culley D."/>
            <person name="Magnuson J.K."/>
            <person name="James T.Y."/>
            <person name="O'Malley M.A."/>
            <person name="Stajich J.E."/>
            <person name="Spatafora J.W."/>
            <person name="Visel A."/>
            <person name="Grigoriev I.V."/>
        </authorList>
    </citation>
    <scope>NUCLEOTIDE SEQUENCE [LARGE SCALE GENOMIC DNA]</scope>
    <source>
        <strain evidence="2 3">JEL800</strain>
    </source>
</reference>
<dbReference type="Proteomes" id="UP000193642">
    <property type="component" value="Unassembled WGS sequence"/>
</dbReference>
<dbReference type="OrthoDB" id="2154210at2759"/>
<protein>
    <submittedName>
        <fullName evidence="2">Uncharacterized protein</fullName>
    </submittedName>
</protein>
<evidence type="ECO:0000313" key="2">
    <source>
        <dbReference type="EMBL" id="ORY47770.1"/>
    </source>
</evidence>
<feature type="coiled-coil region" evidence="1">
    <location>
        <begin position="5"/>
        <end position="67"/>
    </location>
</feature>
<sequence>MLAVTAELKEQCSLQEKEATALEKEQASALSEVEALKKRIEILSGEKTKVEAKLEDLRNENARLDAFVKQHEVPAGGK</sequence>
<name>A0A1Y2CL89_9FUNG</name>
<keyword evidence="3" id="KW-1185">Reference proteome</keyword>
<dbReference type="AlphaFoldDB" id="A0A1Y2CL89"/>
<proteinExistence type="predicted"/>
<dbReference type="Gene3D" id="1.10.287.1490">
    <property type="match status" value="1"/>
</dbReference>
<evidence type="ECO:0000256" key="1">
    <source>
        <dbReference type="SAM" id="Coils"/>
    </source>
</evidence>
<gene>
    <name evidence="2" type="ORF">BCR33DRAFT_714834</name>
</gene>